<keyword evidence="5" id="KW-1185">Reference proteome</keyword>
<name>A0A2J7Q5A8_9NEOP</name>
<evidence type="ECO:0000313" key="4">
    <source>
        <dbReference type="EMBL" id="PNF23760.1"/>
    </source>
</evidence>
<protein>
    <recommendedName>
        <fullName evidence="6">Tetratricopeptide repeat protein 37</fullName>
    </recommendedName>
</protein>
<evidence type="ECO:0008006" key="6">
    <source>
        <dbReference type="Google" id="ProtNLM"/>
    </source>
</evidence>
<dbReference type="OrthoDB" id="421075at2759"/>
<sequence length="632" mass="71814">MDAKEIKQSLKNAREAIKNKDFKTALQLCKAVLKSDRNNYAGLVLFGVALQDSEQKDQAPKAFRKAVEVSPNQILAWQGLASFYEKENSESDQKELFPIYQQLLSLESDEAKFADICNKLAMVALKVSKVEQCVDILMAEMKHGSPEKQKVVRRTLASVLMQEKDLSAEMAAVLETSLGIIVKESSPEDIEEYYKKYLRLLYKNKKLTLLLEEARNMHSLYPKSELPLEWICKVYSEQIAQGVKVLDVFEDNIGEYYKKLEVLNPESSMVLLAKGAELFKNKSFVEACDALTQVIGALSESSYVWILLCQCYLHTYRYSNAEHCAKEALKIIVKETVDENLQNLVLTFLVKSLSLQNEEEKLREAVEKCTKILSRDPMNHDVMECMTRAHIMLGNEDEVKKCMQVVQNESKSAVAVALLSALCLRNQNKQKEAIEELDAAVLQEPNSAMLWLELGKLHWEEERYSLSLAALLKATKLDPHCYSCYVYLGNYYNLGAKNLDKARRCYQKAFRLNPYCKEAGAALSDIYRLQKNPEANIQLLTYVTQTVGCTEAKWAWLRLGLHHTEQGNHQEAIDSLLSAIRGDPTDSHCWESLADAYYGRGAYTSALKSYQRVLELDPDAIYPAFQMGTIKQ</sequence>
<proteinExistence type="predicted"/>
<dbReference type="EMBL" id="NEVH01017580">
    <property type="protein sequence ID" value="PNF23760.1"/>
    <property type="molecule type" value="Genomic_DNA"/>
</dbReference>
<dbReference type="PANTHER" id="PTHR15704">
    <property type="entry name" value="SUPERKILLER 3 PROTEIN-RELATED"/>
    <property type="match status" value="1"/>
</dbReference>
<feature type="non-terminal residue" evidence="4">
    <location>
        <position position="632"/>
    </location>
</feature>
<dbReference type="PANTHER" id="PTHR15704:SF7">
    <property type="entry name" value="SUPERKILLER COMPLEX PROTEIN 3"/>
    <property type="match status" value="1"/>
</dbReference>
<dbReference type="PROSITE" id="PS50005">
    <property type="entry name" value="TPR"/>
    <property type="match status" value="4"/>
</dbReference>
<comment type="caution">
    <text evidence="4">The sequence shown here is derived from an EMBL/GenBank/DDBJ whole genome shotgun (WGS) entry which is preliminary data.</text>
</comment>
<feature type="repeat" description="TPR" evidence="3">
    <location>
        <begin position="40"/>
        <end position="73"/>
    </location>
</feature>
<keyword evidence="1" id="KW-0677">Repeat</keyword>
<dbReference type="InterPro" id="IPR011990">
    <property type="entry name" value="TPR-like_helical_dom_sf"/>
</dbReference>
<reference evidence="4 5" key="1">
    <citation type="submission" date="2017-12" db="EMBL/GenBank/DDBJ databases">
        <title>Hemimetabolous genomes reveal molecular basis of termite eusociality.</title>
        <authorList>
            <person name="Harrison M.C."/>
            <person name="Jongepier E."/>
            <person name="Robertson H.M."/>
            <person name="Arning N."/>
            <person name="Bitard-Feildel T."/>
            <person name="Chao H."/>
            <person name="Childers C.P."/>
            <person name="Dinh H."/>
            <person name="Doddapaneni H."/>
            <person name="Dugan S."/>
            <person name="Gowin J."/>
            <person name="Greiner C."/>
            <person name="Han Y."/>
            <person name="Hu H."/>
            <person name="Hughes D.S.T."/>
            <person name="Huylmans A.-K."/>
            <person name="Kemena C."/>
            <person name="Kremer L.P.M."/>
            <person name="Lee S.L."/>
            <person name="Lopez-Ezquerra A."/>
            <person name="Mallet L."/>
            <person name="Monroy-Kuhn J.M."/>
            <person name="Moser A."/>
            <person name="Murali S.C."/>
            <person name="Muzny D.M."/>
            <person name="Otani S."/>
            <person name="Piulachs M.-D."/>
            <person name="Poelchau M."/>
            <person name="Qu J."/>
            <person name="Schaub F."/>
            <person name="Wada-Katsumata A."/>
            <person name="Worley K.C."/>
            <person name="Xie Q."/>
            <person name="Ylla G."/>
            <person name="Poulsen M."/>
            <person name="Gibbs R.A."/>
            <person name="Schal C."/>
            <person name="Richards S."/>
            <person name="Belles X."/>
            <person name="Korb J."/>
            <person name="Bornberg-Bauer E."/>
        </authorList>
    </citation>
    <scope>NUCLEOTIDE SEQUENCE [LARGE SCALE GENOMIC DNA]</scope>
    <source>
        <tissue evidence="4">Whole body</tissue>
    </source>
</reference>
<feature type="repeat" description="TPR" evidence="3">
    <location>
        <begin position="587"/>
        <end position="620"/>
    </location>
</feature>
<keyword evidence="2 3" id="KW-0802">TPR repeat</keyword>
<evidence type="ECO:0000313" key="5">
    <source>
        <dbReference type="Proteomes" id="UP000235965"/>
    </source>
</evidence>
<dbReference type="Proteomes" id="UP000235965">
    <property type="component" value="Unassembled WGS sequence"/>
</dbReference>
<evidence type="ECO:0000256" key="1">
    <source>
        <dbReference type="ARBA" id="ARBA00022737"/>
    </source>
</evidence>
<dbReference type="SUPFAM" id="SSF48452">
    <property type="entry name" value="TPR-like"/>
    <property type="match status" value="3"/>
</dbReference>
<dbReference type="InParanoid" id="A0A2J7Q5A8"/>
<dbReference type="STRING" id="105785.A0A2J7Q5A8"/>
<evidence type="ECO:0000256" key="3">
    <source>
        <dbReference type="PROSITE-ProRule" id="PRU00339"/>
    </source>
</evidence>
<evidence type="ECO:0000256" key="2">
    <source>
        <dbReference type="ARBA" id="ARBA00022803"/>
    </source>
</evidence>
<feature type="repeat" description="TPR" evidence="3">
    <location>
        <begin position="448"/>
        <end position="481"/>
    </location>
</feature>
<dbReference type="InterPro" id="IPR019734">
    <property type="entry name" value="TPR_rpt"/>
</dbReference>
<dbReference type="PROSITE" id="PS50293">
    <property type="entry name" value="TPR_REGION"/>
    <property type="match status" value="1"/>
</dbReference>
<dbReference type="Pfam" id="PF13432">
    <property type="entry name" value="TPR_16"/>
    <property type="match status" value="2"/>
</dbReference>
<dbReference type="InterPro" id="IPR039226">
    <property type="entry name" value="Ski3/TTC37"/>
</dbReference>
<dbReference type="GO" id="GO:0006401">
    <property type="term" value="P:RNA catabolic process"/>
    <property type="evidence" value="ECO:0007669"/>
    <property type="project" value="InterPro"/>
</dbReference>
<accession>A0A2J7Q5A8</accession>
<dbReference type="Gene3D" id="1.25.40.10">
    <property type="entry name" value="Tetratricopeptide repeat domain"/>
    <property type="match status" value="3"/>
</dbReference>
<dbReference type="GO" id="GO:0055087">
    <property type="term" value="C:Ski complex"/>
    <property type="evidence" value="ECO:0007669"/>
    <property type="project" value="InterPro"/>
</dbReference>
<gene>
    <name evidence="4" type="ORF">B7P43_G16831</name>
</gene>
<organism evidence="4 5">
    <name type="scientific">Cryptotermes secundus</name>
    <dbReference type="NCBI Taxonomy" id="105785"/>
    <lineage>
        <taxon>Eukaryota</taxon>
        <taxon>Metazoa</taxon>
        <taxon>Ecdysozoa</taxon>
        <taxon>Arthropoda</taxon>
        <taxon>Hexapoda</taxon>
        <taxon>Insecta</taxon>
        <taxon>Pterygota</taxon>
        <taxon>Neoptera</taxon>
        <taxon>Polyneoptera</taxon>
        <taxon>Dictyoptera</taxon>
        <taxon>Blattodea</taxon>
        <taxon>Blattoidea</taxon>
        <taxon>Termitoidae</taxon>
        <taxon>Kalotermitidae</taxon>
        <taxon>Cryptotermitinae</taxon>
        <taxon>Cryptotermes</taxon>
    </lineage>
</organism>
<dbReference type="EMBL" id="NEVH01017580">
    <property type="protein sequence ID" value="PNF23758.1"/>
    <property type="molecule type" value="Genomic_DNA"/>
</dbReference>
<dbReference type="SMART" id="SM00028">
    <property type="entry name" value="TPR"/>
    <property type="match status" value="9"/>
</dbReference>
<dbReference type="AlphaFoldDB" id="A0A2J7Q5A8"/>
<feature type="repeat" description="TPR" evidence="3">
    <location>
        <begin position="553"/>
        <end position="586"/>
    </location>
</feature>
<dbReference type="EMBL" id="NEVH01017580">
    <property type="protein sequence ID" value="PNF23759.1"/>
    <property type="molecule type" value="Genomic_DNA"/>
</dbReference>